<accession>A0AAD7FGB3</accession>
<evidence type="ECO:0000313" key="2">
    <source>
        <dbReference type="EMBL" id="KAJ7622345.1"/>
    </source>
</evidence>
<keyword evidence="1" id="KW-0732">Signal</keyword>
<proteinExistence type="predicted"/>
<sequence length="310" mass="31776">MFWFTLTLNLLHLSAHAAASLPTTVLFQTSDGSSLENLAARASSELLVTSTSVSTLFSFDPTAKNPTLTDVVTFPNANALLGIGEIRPDVFAVVAAELNTTTLTATPGSAVIWTVDFTVRGTPKTTKGASIPQAGLANGLCALPGNPDVVLVADSVLGVAWGANVRTGAVSVFLEDVAMTPIGPSDPDAPPLGINGLHAQGGQLYFTNSQRGTFSRMPLAGGAVQQLGTNLGLLDDFALDSQGRGWLATNPGSLTLMDPARNVELVVVNTTLNEPSSAAFGRVGAKATKTLFVTTRGGQLAAVDTSGVAA</sequence>
<name>A0AAD7FGB3_9AGAR</name>
<evidence type="ECO:0008006" key="4">
    <source>
        <dbReference type="Google" id="ProtNLM"/>
    </source>
</evidence>
<dbReference type="AlphaFoldDB" id="A0AAD7FGB3"/>
<organism evidence="2 3">
    <name type="scientific">Roridomyces roridus</name>
    <dbReference type="NCBI Taxonomy" id="1738132"/>
    <lineage>
        <taxon>Eukaryota</taxon>
        <taxon>Fungi</taxon>
        <taxon>Dikarya</taxon>
        <taxon>Basidiomycota</taxon>
        <taxon>Agaricomycotina</taxon>
        <taxon>Agaricomycetes</taxon>
        <taxon>Agaricomycetidae</taxon>
        <taxon>Agaricales</taxon>
        <taxon>Marasmiineae</taxon>
        <taxon>Mycenaceae</taxon>
        <taxon>Roridomyces</taxon>
    </lineage>
</organism>
<dbReference type="PANTHER" id="PTHR42060">
    <property type="entry name" value="NHL REPEAT-CONTAINING PROTEIN-RELATED"/>
    <property type="match status" value="1"/>
</dbReference>
<reference evidence="2" key="1">
    <citation type="submission" date="2023-03" db="EMBL/GenBank/DDBJ databases">
        <title>Massive genome expansion in bonnet fungi (Mycena s.s.) driven by repeated elements and novel gene families across ecological guilds.</title>
        <authorList>
            <consortium name="Lawrence Berkeley National Laboratory"/>
            <person name="Harder C.B."/>
            <person name="Miyauchi S."/>
            <person name="Viragh M."/>
            <person name="Kuo A."/>
            <person name="Thoen E."/>
            <person name="Andreopoulos B."/>
            <person name="Lu D."/>
            <person name="Skrede I."/>
            <person name="Drula E."/>
            <person name="Henrissat B."/>
            <person name="Morin E."/>
            <person name="Kohler A."/>
            <person name="Barry K."/>
            <person name="LaButti K."/>
            <person name="Morin E."/>
            <person name="Salamov A."/>
            <person name="Lipzen A."/>
            <person name="Mereny Z."/>
            <person name="Hegedus B."/>
            <person name="Baldrian P."/>
            <person name="Stursova M."/>
            <person name="Weitz H."/>
            <person name="Taylor A."/>
            <person name="Grigoriev I.V."/>
            <person name="Nagy L.G."/>
            <person name="Martin F."/>
            <person name="Kauserud H."/>
        </authorList>
    </citation>
    <scope>NUCLEOTIDE SEQUENCE</scope>
    <source>
        <strain evidence="2">9284</strain>
    </source>
</reference>
<feature type="chain" id="PRO_5041995491" description="SMP-30/Gluconolactonase/LRE-like region domain-containing protein" evidence="1">
    <location>
        <begin position="20"/>
        <end position="310"/>
    </location>
</feature>
<dbReference type="InterPro" id="IPR052998">
    <property type="entry name" value="Hetero-Diels-Alderase-like"/>
</dbReference>
<dbReference type="EMBL" id="JARKIF010000015">
    <property type="protein sequence ID" value="KAJ7622345.1"/>
    <property type="molecule type" value="Genomic_DNA"/>
</dbReference>
<gene>
    <name evidence="2" type="ORF">FB45DRAFT_927562</name>
</gene>
<dbReference type="Gene3D" id="2.120.10.30">
    <property type="entry name" value="TolB, C-terminal domain"/>
    <property type="match status" value="1"/>
</dbReference>
<evidence type="ECO:0000313" key="3">
    <source>
        <dbReference type="Proteomes" id="UP001221142"/>
    </source>
</evidence>
<keyword evidence="3" id="KW-1185">Reference proteome</keyword>
<dbReference type="Proteomes" id="UP001221142">
    <property type="component" value="Unassembled WGS sequence"/>
</dbReference>
<feature type="non-terminal residue" evidence="2">
    <location>
        <position position="1"/>
    </location>
</feature>
<dbReference type="SUPFAM" id="SSF63829">
    <property type="entry name" value="Calcium-dependent phosphotriesterase"/>
    <property type="match status" value="1"/>
</dbReference>
<feature type="signal peptide" evidence="1">
    <location>
        <begin position="1"/>
        <end position="19"/>
    </location>
</feature>
<dbReference type="InterPro" id="IPR011042">
    <property type="entry name" value="6-blade_b-propeller_TolB-like"/>
</dbReference>
<dbReference type="PANTHER" id="PTHR42060:SF1">
    <property type="entry name" value="NHL REPEAT-CONTAINING PROTEIN"/>
    <property type="match status" value="1"/>
</dbReference>
<comment type="caution">
    <text evidence="2">The sequence shown here is derived from an EMBL/GenBank/DDBJ whole genome shotgun (WGS) entry which is preliminary data.</text>
</comment>
<evidence type="ECO:0000256" key="1">
    <source>
        <dbReference type="SAM" id="SignalP"/>
    </source>
</evidence>
<protein>
    <recommendedName>
        <fullName evidence="4">SMP-30/Gluconolactonase/LRE-like region domain-containing protein</fullName>
    </recommendedName>
</protein>